<evidence type="ECO:0000256" key="4">
    <source>
        <dbReference type="ARBA" id="ARBA00022801"/>
    </source>
</evidence>
<dbReference type="SMART" id="SM01217">
    <property type="entry name" value="Fn3_like"/>
    <property type="match status" value="1"/>
</dbReference>
<dbReference type="PRINTS" id="PR00133">
    <property type="entry name" value="GLHYDRLASE3"/>
</dbReference>
<evidence type="ECO:0000256" key="1">
    <source>
        <dbReference type="ARBA" id="ARBA00000448"/>
    </source>
</evidence>
<evidence type="ECO:0000256" key="5">
    <source>
        <dbReference type="ARBA" id="ARBA00023001"/>
    </source>
</evidence>
<name>A0A2C5YXK8_9HYPO</name>
<dbReference type="EC" id="3.2.1.21" evidence="10"/>
<dbReference type="InterPro" id="IPR026891">
    <property type="entry name" value="Fn3-like"/>
</dbReference>
<dbReference type="Proteomes" id="UP000224854">
    <property type="component" value="Unassembled WGS sequence"/>
</dbReference>
<evidence type="ECO:0000256" key="7">
    <source>
        <dbReference type="ARBA" id="ARBA00023277"/>
    </source>
</evidence>
<accession>A0A2C5YXK8</accession>
<evidence type="ECO:0000256" key="2">
    <source>
        <dbReference type="ARBA" id="ARBA00004987"/>
    </source>
</evidence>
<keyword evidence="4 10" id="KW-0378">Hydrolase</keyword>
<feature type="domain" description="Fibronectin type III-like" evidence="11">
    <location>
        <begin position="680"/>
        <end position="754"/>
    </location>
</feature>
<dbReference type="InterPro" id="IPR036962">
    <property type="entry name" value="Glyco_hydro_3_N_sf"/>
</dbReference>
<comment type="similarity">
    <text evidence="3 10">Belongs to the glycosyl hydrolase 3 family.</text>
</comment>
<dbReference type="PANTHER" id="PTHR42715:SF2">
    <property type="entry name" value="BETA-GLUCOSIDASE F-RELATED"/>
    <property type="match status" value="1"/>
</dbReference>
<dbReference type="InterPro" id="IPR013783">
    <property type="entry name" value="Ig-like_fold"/>
</dbReference>
<dbReference type="SUPFAM" id="SSF51445">
    <property type="entry name" value="(Trans)glycosidases"/>
    <property type="match status" value="1"/>
</dbReference>
<comment type="pathway">
    <text evidence="2 10">Glycan metabolism; cellulose degradation.</text>
</comment>
<dbReference type="AlphaFoldDB" id="A0A2C5YXK8"/>
<evidence type="ECO:0000313" key="12">
    <source>
        <dbReference type="EMBL" id="PHH74295.1"/>
    </source>
</evidence>
<evidence type="ECO:0000256" key="6">
    <source>
        <dbReference type="ARBA" id="ARBA00023180"/>
    </source>
</evidence>
<dbReference type="InterPro" id="IPR036881">
    <property type="entry name" value="Glyco_hydro_3_C_sf"/>
</dbReference>
<evidence type="ECO:0000256" key="8">
    <source>
        <dbReference type="ARBA" id="ARBA00023295"/>
    </source>
</evidence>
<keyword evidence="8 10" id="KW-0326">Glycosidase</keyword>
<keyword evidence="7 10" id="KW-0119">Carbohydrate metabolism</keyword>
<gene>
    <name evidence="12" type="ORF">CDD82_5008</name>
</gene>
<dbReference type="InterPro" id="IPR001764">
    <property type="entry name" value="Glyco_hydro_3_N"/>
</dbReference>
<evidence type="ECO:0000313" key="13">
    <source>
        <dbReference type="Proteomes" id="UP000224854"/>
    </source>
</evidence>
<evidence type="ECO:0000256" key="9">
    <source>
        <dbReference type="ARBA" id="ARBA00023326"/>
    </source>
</evidence>
<keyword evidence="5" id="KW-0136">Cellulose degradation</keyword>
<dbReference type="InterPro" id="IPR017853">
    <property type="entry name" value="GH"/>
</dbReference>
<dbReference type="Pfam" id="PF14310">
    <property type="entry name" value="Fn3-like"/>
    <property type="match status" value="1"/>
</dbReference>
<sequence length="754" mass="82779">MQRQHGLPDHVTAFPDGITVGATFDKQLMYRRGAAIGSEARGKGVHVWLGPSVGPIGRKPKGGRNWEGFGADPVLQAVGARETVRGVQQQGVIATIKHFIGNEQEMYRMYNPLQFAYSSNIDDRTLHELYMWPFAEAIRAGVGAAMMAYNAVNGSACSQNSYLINGLLKDELGFQGFVMTDWLGHMSGVGSALAGLDMNMPGDQQVPLIGHSYWMYELSRFILNGSVPLERLNDMATRILAARVKMGQHEAGYPATSFDTNTHHEHGFLYPAAFPDSPFGVVNRFVPVQADHDGVARQIAQDAITMLKNDAGLLPLSPRAGITVFGTGAEQNPDGPNACRDRNCNRGTLGQGWGSGTVDYPYLDDPITAIKARVGNVTFHNSDSFPLVFLETPKRDDVAMVFVTSDSGENTYTVQGNHGDRDASGLFLWHGGDKLIQDVAKRFHNVVVVIHTVGPLVVDQWIDLPSVKAVLVAHLPGQEAGRSLAEVVFGDVSPNGHLPYSMTRKEDDMPESVTKLIDRELFNQAQDDYSERLFIDYRWLNKQHIQPRFAFGHGLSYTNFSFTNATIAKVTPLTQFPPPRAAKGPTLDYSQAMPAVSQVLAPAGFRRYWRYIYPWLSEADADAAIQDAKTRKYPYPEGYKTQQAPSPPAGGAQGGNPALWDVAFQLGVTVTNTGSRSGKASVQAYLEYPKGIAYETPVIQLRDFEKTAVLAAGESARIQLKLTRKDLSVWHVERQDWTVPDPNGEYSHGIKGPV</sequence>
<evidence type="ECO:0000259" key="11">
    <source>
        <dbReference type="SMART" id="SM01217"/>
    </source>
</evidence>
<dbReference type="GO" id="GO:0030245">
    <property type="term" value="P:cellulose catabolic process"/>
    <property type="evidence" value="ECO:0007669"/>
    <property type="project" value="UniProtKB-UniPathway"/>
</dbReference>
<dbReference type="EMBL" id="NJEU01000440">
    <property type="protein sequence ID" value="PHH74295.1"/>
    <property type="molecule type" value="Genomic_DNA"/>
</dbReference>
<dbReference type="InterPro" id="IPR002772">
    <property type="entry name" value="Glyco_hydro_3_C"/>
</dbReference>
<dbReference type="FunFam" id="3.20.20.300:FF:000002">
    <property type="entry name" value="Probable beta-glucosidase"/>
    <property type="match status" value="1"/>
</dbReference>
<comment type="catalytic activity">
    <reaction evidence="1 10">
        <text>Hydrolysis of terminal, non-reducing beta-D-glucosyl residues with release of beta-D-glucose.</text>
        <dbReference type="EC" id="3.2.1.21"/>
    </reaction>
</comment>
<dbReference type="GO" id="GO:0008422">
    <property type="term" value="F:beta-glucosidase activity"/>
    <property type="evidence" value="ECO:0007669"/>
    <property type="project" value="UniProtKB-EC"/>
</dbReference>
<proteinExistence type="inferred from homology"/>
<dbReference type="Pfam" id="PF00933">
    <property type="entry name" value="Glyco_hydro_3"/>
    <property type="match status" value="1"/>
</dbReference>
<keyword evidence="9 10" id="KW-0624">Polysaccharide degradation</keyword>
<dbReference type="FunFam" id="3.40.50.1700:FF:000003">
    <property type="entry name" value="Probable beta-glucosidase"/>
    <property type="match status" value="1"/>
</dbReference>
<evidence type="ECO:0000256" key="3">
    <source>
        <dbReference type="ARBA" id="ARBA00005336"/>
    </source>
</evidence>
<dbReference type="Gene3D" id="3.40.50.1700">
    <property type="entry name" value="Glycoside hydrolase family 3 C-terminal domain"/>
    <property type="match status" value="1"/>
</dbReference>
<dbReference type="Gene3D" id="2.60.40.10">
    <property type="entry name" value="Immunoglobulins"/>
    <property type="match status" value="1"/>
</dbReference>
<dbReference type="InterPro" id="IPR050288">
    <property type="entry name" value="Cellulose_deg_GH3"/>
</dbReference>
<dbReference type="SUPFAM" id="SSF52279">
    <property type="entry name" value="Beta-D-glucan exohydrolase, C-terminal domain"/>
    <property type="match status" value="1"/>
</dbReference>
<dbReference type="PROSITE" id="PS00775">
    <property type="entry name" value="GLYCOSYL_HYDROL_F3"/>
    <property type="match status" value="1"/>
</dbReference>
<evidence type="ECO:0000256" key="10">
    <source>
        <dbReference type="RuleBase" id="RU361161"/>
    </source>
</evidence>
<dbReference type="Pfam" id="PF01915">
    <property type="entry name" value="Glyco_hydro_3_C"/>
    <property type="match status" value="1"/>
</dbReference>
<dbReference type="OrthoDB" id="416222at2759"/>
<dbReference type="Gene3D" id="3.20.20.300">
    <property type="entry name" value="Glycoside hydrolase, family 3, N-terminal domain"/>
    <property type="match status" value="1"/>
</dbReference>
<keyword evidence="6" id="KW-0325">Glycoprotein</keyword>
<protein>
    <recommendedName>
        <fullName evidence="10">beta-glucosidase</fullName>
        <ecNumber evidence="10">3.2.1.21</ecNumber>
    </recommendedName>
</protein>
<organism evidence="12 13">
    <name type="scientific">Ophiocordyceps australis</name>
    <dbReference type="NCBI Taxonomy" id="1399860"/>
    <lineage>
        <taxon>Eukaryota</taxon>
        <taxon>Fungi</taxon>
        <taxon>Dikarya</taxon>
        <taxon>Ascomycota</taxon>
        <taxon>Pezizomycotina</taxon>
        <taxon>Sordariomycetes</taxon>
        <taxon>Hypocreomycetidae</taxon>
        <taxon>Hypocreales</taxon>
        <taxon>Ophiocordycipitaceae</taxon>
        <taxon>Ophiocordyceps</taxon>
    </lineage>
</organism>
<dbReference type="UniPathway" id="UPA00696"/>
<dbReference type="InterPro" id="IPR019800">
    <property type="entry name" value="Glyco_hydro_3_AS"/>
</dbReference>
<dbReference type="PANTHER" id="PTHR42715">
    <property type="entry name" value="BETA-GLUCOSIDASE"/>
    <property type="match status" value="1"/>
</dbReference>
<reference evidence="12 13" key="1">
    <citation type="submission" date="2017-06" db="EMBL/GenBank/DDBJ databases">
        <title>Ant-infecting Ophiocordyceps genomes reveal a high diversity of potential behavioral manipulation genes and a possible major role for enterotoxins.</title>
        <authorList>
            <person name="De Bekker C."/>
            <person name="Evans H.C."/>
            <person name="Brachmann A."/>
            <person name="Hughes D.P."/>
        </authorList>
    </citation>
    <scope>NUCLEOTIDE SEQUENCE [LARGE SCALE GENOMIC DNA]</scope>
    <source>
        <strain evidence="12 13">1348a</strain>
    </source>
</reference>
<comment type="caution">
    <text evidence="12">The sequence shown here is derived from an EMBL/GenBank/DDBJ whole genome shotgun (WGS) entry which is preliminary data.</text>
</comment>
<keyword evidence="13" id="KW-1185">Reference proteome</keyword>